<evidence type="ECO:0000313" key="2">
    <source>
        <dbReference type="EMBL" id="MEQ3552718.1"/>
    </source>
</evidence>
<evidence type="ECO:0000259" key="1">
    <source>
        <dbReference type="PROSITE" id="PS51502"/>
    </source>
</evidence>
<protein>
    <submittedName>
        <fullName evidence="2">Dabb family protein</fullName>
    </submittedName>
</protein>
<reference evidence="2 3" key="1">
    <citation type="submission" date="2024-03" db="EMBL/GenBank/DDBJ databases">
        <title>Draft genome sequence of Pseudonocardia nematodicida JCM 31783.</title>
        <authorList>
            <person name="Butdee W."/>
            <person name="Duangmal K."/>
        </authorList>
    </citation>
    <scope>NUCLEOTIDE SEQUENCE [LARGE SCALE GENOMIC DNA]</scope>
    <source>
        <strain evidence="2 3">JCM 31783</strain>
    </source>
</reference>
<evidence type="ECO:0000313" key="3">
    <source>
        <dbReference type="Proteomes" id="UP001494902"/>
    </source>
</evidence>
<name>A0ABV1KFR1_9PSEU</name>
<sequence>MMRHVVLRAFKDGVTQEQISELEERTRALVAIDGVRSVVTGPNLDLVPRSDGFQHVTLIDMDGPDTLPAFIADPVHRATAELSARLVGRSVILDLAVD</sequence>
<proteinExistence type="predicted"/>
<comment type="caution">
    <text evidence="2">The sequence shown here is derived from an EMBL/GenBank/DDBJ whole genome shotgun (WGS) entry which is preliminary data.</text>
</comment>
<dbReference type="SMART" id="SM00886">
    <property type="entry name" value="Dabb"/>
    <property type="match status" value="1"/>
</dbReference>
<dbReference type="Proteomes" id="UP001494902">
    <property type="component" value="Unassembled WGS sequence"/>
</dbReference>
<dbReference type="PROSITE" id="PS51502">
    <property type="entry name" value="S_R_A_B_BARREL"/>
    <property type="match status" value="1"/>
</dbReference>
<dbReference type="Pfam" id="PF07876">
    <property type="entry name" value="Dabb"/>
    <property type="match status" value="1"/>
</dbReference>
<organism evidence="2 3">
    <name type="scientific">Pseudonocardia nematodicida</name>
    <dbReference type="NCBI Taxonomy" id="1206997"/>
    <lineage>
        <taxon>Bacteria</taxon>
        <taxon>Bacillati</taxon>
        <taxon>Actinomycetota</taxon>
        <taxon>Actinomycetes</taxon>
        <taxon>Pseudonocardiales</taxon>
        <taxon>Pseudonocardiaceae</taxon>
        <taxon>Pseudonocardia</taxon>
    </lineage>
</organism>
<dbReference type="InterPro" id="IPR011008">
    <property type="entry name" value="Dimeric_a/b-barrel"/>
</dbReference>
<dbReference type="EMBL" id="JBEDNQ010000008">
    <property type="protein sequence ID" value="MEQ3552718.1"/>
    <property type="molecule type" value="Genomic_DNA"/>
</dbReference>
<accession>A0ABV1KFR1</accession>
<dbReference type="Gene3D" id="3.30.70.100">
    <property type="match status" value="1"/>
</dbReference>
<keyword evidence="3" id="KW-1185">Reference proteome</keyword>
<gene>
    <name evidence="2" type="ORF">WIS52_19775</name>
</gene>
<dbReference type="RefSeq" id="WP_349299957.1">
    <property type="nucleotide sequence ID" value="NZ_JBEDNQ010000008.1"/>
</dbReference>
<dbReference type="SUPFAM" id="SSF54909">
    <property type="entry name" value="Dimeric alpha+beta barrel"/>
    <property type="match status" value="1"/>
</dbReference>
<dbReference type="InterPro" id="IPR013097">
    <property type="entry name" value="Dabb"/>
</dbReference>
<feature type="domain" description="Stress-response A/B barrel" evidence="1">
    <location>
        <begin position="2"/>
        <end position="95"/>
    </location>
</feature>